<dbReference type="RefSeq" id="XP_060302027.1">
    <property type="nucleotide sequence ID" value="XM_060440773.1"/>
</dbReference>
<evidence type="ECO:0000313" key="1">
    <source>
        <dbReference type="EMBL" id="KAK0733150.1"/>
    </source>
</evidence>
<comment type="caution">
    <text evidence="1">The sequence shown here is derived from an EMBL/GenBank/DDBJ whole genome shotgun (WGS) entry which is preliminary data.</text>
</comment>
<gene>
    <name evidence="1" type="ORF">B0T26DRAFT_683001</name>
</gene>
<organism evidence="1 2">
    <name type="scientific">Lasiosphaeria miniovina</name>
    <dbReference type="NCBI Taxonomy" id="1954250"/>
    <lineage>
        <taxon>Eukaryota</taxon>
        <taxon>Fungi</taxon>
        <taxon>Dikarya</taxon>
        <taxon>Ascomycota</taxon>
        <taxon>Pezizomycotina</taxon>
        <taxon>Sordariomycetes</taxon>
        <taxon>Sordariomycetidae</taxon>
        <taxon>Sordariales</taxon>
        <taxon>Lasiosphaeriaceae</taxon>
        <taxon>Lasiosphaeria</taxon>
    </lineage>
</organism>
<keyword evidence="2" id="KW-1185">Reference proteome</keyword>
<dbReference type="AlphaFoldDB" id="A0AA40BFA3"/>
<name>A0AA40BFA3_9PEZI</name>
<reference evidence="1" key="1">
    <citation type="submission" date="2023-06" db="EMBL/GenBank/DDBJ databases">
        <title>Genome-scale phylogeny and comparative genomics of the fungal order Sordariales.</title>
        <authorList>
            <consortium name="Lawrence Berkeley National Laboratory"/>
            <person name="Hensen N."/>
            <person name="Bonometti L."/>
            <person name="Westerberg I."/>
            <person name="Brannstrom I.O."/>
            <person name="Guillou S."/>
            <person name="Cros-Aarteil S."/>
            <person name="Calhoun S."/>
            <person name="Haridas S."/>
            <person name="Kuo A."/>
            <person name="Mondo S."/>
            <person name="Pangilinan J."/>
            <person name="Riley R."/>
            <person name="LaButti K."/>
            <person name="Andreopoulos B."/>
            <person name="Lipzen A."/>
            <person name="Chen C."/>
            <person name="Yanf M."/>
            <person name="Daum C."/>
            <person name="Ng V."/>
            <person name="Clum A."/>
            <person name="Steindorff A."/>
            <person name="Ohm R."/>
            <person name="Martin F."/>
            <person name="Silar P."/>
            <person name="Natvig D."/>
            <person name="Lalanne C."/>
            <person name="Gautier V."/>
            <person name="Ament-velasquez S.L."/>
            <person name="Kruys A."/>
            <person name="Hutchinson M.I."/>
            <person name="Powell A.J."/>
            <person name="Barry K."/>
            <person name="Miller A.N."/>
            <person name="Grigoriev I.V."/>
            <person name="Debuchy R."/>
            <person name="Gladieux P."/>
            <person name="Thoren M.H."/>
            <person name="Johannesson H."/>
        </authorList>
    </citation>
    <scope>NUCLEOTIDE SEQUENCE</scope>
    <source>
        <strain evidence="1">SMH2392-1A</strain>
    </source>
</reference>
<sequence length="62" mass="7362">MEASETSAMGGEGRIHRRGRFMMKIRQSCFEQAGIHEQRFFTFYSVSNYMEIRYSLSRVVNF</sequence>
<dbReference type="GeneID" id="85324043"/>
<accession>A0AA40BFA3</accession>
<evidence type="ECO:0000313" key="2">
    <source>
        <dbReference type="Proteomes" id="UP001172101"/>
    </source>
</evidence>
<proteinExistence type="predicted"/>
<dbReference type="EMBL" id="JAUIRO010000001">
    <property type="protein sequence ID" value="KAK0733150.1"/>
    <property type="molecule type" value="Genomic_DNA"/>
</dbReference>
<protein>
    <submittedName>
        <fullName evidence="1">Uncharacterized protein</fullName>
    </submittedName>
</protein>
<dbReference type="Proteomes" id="UP001172101">
    <property type="component" value="Unassembled WGS sequence"/>
</dbReference>